<accession>A0A6J7XEH2</accession>
<dbReference type="EMBL" id="LR796952">
    <property type="protein sequence ID" value="CAB4177785.1"/>
    <property type="molecule type" value="Genomic_DNA"/>
</dbReference>
<evidence type="ECO:0000313" key="4">
    <source>
        <dbReference type="EMBL" id="CAB5229298.1"/>
    </source>
</evidence>
<dbReference type="EMBL" id="LR798398">
    <property type="protein sequence ID" value="CAB5229298.1"/>
    <property type="molecule type" value="Genomic_DNA"/>
</dbReference>
<evidence type="ECO:0000313" key="2">
    <source>
        <dbReference type="EMBL" id="CAB4177785.1"/>
    </source>
</evidence>
<proteinExistence type="predicted"/>
<gene>
    <name evidence="2" type="ORF">UFOVP1014_54</name>
    <name evidence="3" type="ORF">UFOVP1368_28</name>
    <name evidence="4" type="ORF">UFOVP1552_35</name>
    <name evidence="1" type="ORF">UFOVP933_15</name>
</gene>
<dbReference type="EMBL" id="LR796869">
    <property type="protein sequence ID" value="CAB4171700.1"/>
    <property type="molecule type" value="Genomic_DNA"/>
</dbReference>
<name>A0A6J7XEH2_9CAUD</name>
<evidence type="ECO:0000313" key="1">
    <source>
        <dbReference type="EMBL" id="CAB4171700.1"/>
    </source>
</evidence>
<sequence>MSHFCKVLDGKVIQVIVAELEFFDTFVDSSPGEWIQTSYNTRGGVHYGADGQPDGGVALRGNYAGIGYTYDAANDVFYAPQPFPSWTLDQATWLWEPPVAYPVDENQYVWDETTVFWKIMPSLSAD</sequence>
<evidence type="ECO:0000313" key="3">
    <source>
        <dbReference type="EMBL" id="CAB4202675.1"/>
    </source>
</evidence>
<protein>
    <submittedName>
        <fullName evidence="4">Uncharacterized protein</fullName>
    </submittedName>
</protein>
<reference evidence="4" key="1">
    <citation type="submission" date="2020-05" db="EMBL/GenBank/DDBJ databases">
        <authorList>
            <person name="Chiriac C."/>
            <person name="Salcher M."/>
            <person name="Ghai R."/>
            <person name="Kavagutti S V."/>
        </authorList>
    </citation>
    <scope>NUCLEOTIDE SEQUENCE</scope>
</reference>
<dbReference type="EMBL" id="LR797317">
    <property type="protein sequence ID" value="CAB4202675.1"/>
    <property type="molecule type" value="Genomic_DNA"/>
</dbReference>
<organism evidence="4">
    <name type="scientific">uncultured Caudovirales phage</name>
    <dbReference type="NCBI Taxonomy" id="2100421"/>
    <lineage>
        <taxon>Viruses</taxon>
        <taxon>Duplodnaviria</taxon>
        <taxon>Heunggongvirae</taxon>
        <taxon>Uroviricota</taxon>
        <taxon>Caudoviricetes</taxon>
        <taxon>Peduoviridae</taxon>
        <taxon>Maltschvirus</taxon>
        <taxon>Maltschvirus maltsch</taxon>
    </lineage>
</organism>